<comment type="subcellular location">
    <subcellularLocation>
        <location evidence="2">Cell envelope</location>
    </subcellularLocation>
</comment>
<dbReference type="GO" id="GO:0004222">
    <property type="term" value="F:metalloendopeptidase activity"/>
    <property type="evidence" value="ECO:0007669"/>
    <property type="project" value="TreeGrafter"/>
</dbReference>
<proteinExistence type="predicted"/>
<evidence type="ECO:0000256" key="5">
    <source>
        <dbReference type="ARBA" id="ARBA00022801"/>
    </source>
</evidence>
<evidence type="ECO:0000256" key="6">
    <source>
        <dbReference type="ARBA" id="ARBA00022833"/>
    </source>
</evidence>
<dbReference type="InterPro" id="IPR011055">
    <property type="entry name" value="Dup_hybrid_motif"/>
</dbReference>
<keyword evidence="8" id="KW-0812">Transmembrane</keyword>
<dbReference type="EMBL" id="QOPC01000005">
    <property type="protein sequence ID" value="RCL39023.1"/>
    <property type="molecule type" value="Genomic_DNA"/>
</dbReference>
<keyword evidence="4" id="KW-0479">Metal-binding</keyword>
<dbReference type="InterPro" id="IPR016047">
    <property type="entry name" value="M23ase_b-sheet_dom"/>
</dbReference>
<gene>
    <name evidence="11" type="ORF">DBW98_01455</name>
</gene>
<keyword evidence="8" id="KW-0472">Membrane</keyword>
<comment type="caution">
    <text evidence="11">The sequence shown here is derived from an EMBL/GenBank/DDBJ whole genome shotgun (WGS) entry which is preliminary data.</text>
</comment>
<evidence type="ECO:0000313" key="11">
    <source>
        <dbReference type="EMBL" id="RCL39023.1"/>
    </source>
</evidence>
<reference evidence="11 12" key="1">
    <citation type="journal article" date="2018" name="Microbiome">
        <title>Fine metagenomic profile of the Mediterranean stratified and mixed water columns revealed by assembly and recruitment.</title>
        <authorList>
            <person name="Haro-Moreno J.M."/>
            <person name="Lopez-Perez M."/>
            <person name="De La Torre J.R."/>
            <person name="Picazo A."/>
            <person name="Camacho A."/>
            <person name="Rodriguez-Valera F."/>
        </authorList>
    </citation>
    <scope>NUCLEOTIDE SEQUENCE [LARGE SCALE GENOMIC DNA]</scope>
    <source>
        <strain evidence="11">MED-G84</strain>
    </source>
</reference>
<feature type="domain" description="Csd3-like second N-terminal" evidence="10">
    <location>
        <begin position="142"/>
        <end position="266"/>
    </location>
</feature>
<dbReference type="CDD" id="cd12797">
    <property type="entry name" value="M23_peptidase"/>
    <property type="match status" value="1"/>
</dbReference>
<accession>A0A368BNY5</accession>
<dbReference type="GO" id="GO:0046872">
    <property type="term" value="F:metal ion binding"/>
    <property type="evidence" value="ECO:0007669"/>
    <property type="project" value="UniProtKB-KW"/>
</dbReference>
<keyword evidence="6" id="KW-0862">Zinc</keyword>
<keyword evidence="3" id="KW-0645">Protease</keyword>
<dbReference type="AlphaFoldDB" id="A0A368BNY5"/>
<organism evidence="11 12">
    <name type="scientific">SAR86 cluster bacterium</name>
    <dbReference type="NCBI Taxonomy" id="2030880"/>
    <lineage>
        <taxon>Bacteria</taxon>
        <taxon>Pseudomonadati</taxon>
        <taxon>Pseudomonadota</taxon>
        <taxon>Gammaproteobacteria</taxon>
        <taxon>SAR86 cluster</taxon>
    </lineage>
</organism>
<comment type="cofactor">
    <cofactor evidence="1">
        <name>Zn(2+)</name>
        <dbReference type="ChEBI" id="CHEBI:29105"/>
    </cofactor>
</comment>
<feature type="domain" description="M23ase beta-sheet core" evidence="9">
    <location>
        <begin position="278"/>
        <end position="374"/>
    </location>
</feature>
<dbReference type="SUPFAM" id="SSF51261">
    <property type="entry name" value="Duplicated hybrid motif"/>
    <property type="match status" value="1"/>
</dbReference>
<evidence type="ECO:0000313" key="12">
    <source>
        <dbReference type="Proteomes" id="UP000253032"/>
    </source>
</evidence>
<evidence type="ECO:0000256" key="2">
    <source>
        <dbReference type="ARBA" id="ARBA00004196"/>
    </source>
</evidence>
<keyword evidence="7" id="KW-0482">Metalloprotease</keyword>
<dbReference type="PANTHER" id="PTHR21666:SF288">
    <property type="entry name" value="CELL DIVISION PROTEIN YTFB"/>
    <property type="match status" value="1"/>
</dbReference>
<evidence type="ECO:0000256" key="4">
    <source>
        <dbReference type="ARBA" id="ARBA00022723"/>
    </source>
</evidence>
<evidence type="ECO:0000256" key="1">
    <source>
        <dbReference type="ARBA" id="ARBA00001947"/>
    </source>
</evidence>
<evidence type="ECO:0000256" key="8">
    <source>
        <dbReference type="SAM" id="Phobius"/>
    </source>
</evidence>
<evidence type="ECO:0000259" key="9">
    <source>
        <dbReference type="Pfam" id="PF01551"/>
    </source>
</evidence>
<keyword evidence="5" id="KW-0378">Hydrolase</keyword>
<protein>
    <submittedName>
        <fullName evidence="11">M23 family peptidase</fullName>
    </submittedName>
</protein>
<sequence length="418" mass="47463">MSNYKFGINSLPFIFLAIFGILFIYDSAIEQEEGVPEVISKTLSLNSNNAPSIQTKNIHIVEQGENLSLIFEKYKVSLNNTYKIFRKDQANEIKNILPNDRLEFLYLDGALQKIIIYKGPLLSYEVNVVPEILIERIDKKPEFINSFKTGLIESSFYLAGLKNDIPESVIMDLAYIFGWDIDFVFDIRMGDRFKILYETPFVDGQQIENGSILFAEFYNQDNRYTAIRYKGKNKKWEYFNENGGSLEKAFLRAPLDFVYVSSHFNPNRRHPILNTIRAHNGVDYAAKRGTPIRATGGGVVQSIGWKSGYGRTIVIRHGGEITTLYAHLNAYHSSISKGIKVSQGQTIGYVGDSGLATAPHLHYEFRIGEKRTDPLKVALPSAAPLDQSKMAPFKVLRNNYIEISDQLLSKDPNETLFR</sequence>
<dbReference type="Pfam" id="PF19425">
    <property type="entry name" value="Csd3_N2"/>
    <property type="match status" value="1"/>
</dbReference>
<keyword evidence="8" id="KW-1133">Transmembrane helix</keyword>
<dbReference type="GO" id="GO:0006508">
    <property type="term" value="P:proteolysis"/>
    <property type="evidence" value="ECO:0007669"/>
    <property type="project" value="UniProtKB-KW"/>
</dbReference>
<dbReference type="InterPro" id="IPR050570">
    <property type="entry name" value="Cell_wall_metabolism_enzyme"/>
</dbReference>
<dbReference type="Gene3D" id="3.10.450.350">
    <property type="match status" value="2"/>
</dbReference>
<dbReference type="InterPro" id="IPR045834">
    <property type="entry name" value="Csd3_N2"/>
</dbReference>
<evidence type="ECO:0000256" key="7">
    <source>
        <dbReference type="ARBA" id="ARBA00023049"/>
    </source>
</evidence>
<dbReference type="PANTHER" id="PTHR21666">
    <property type="entry name" value="PEPTIDASE-RELATED"/>
    <property type="match status" value="1"/>
</dbReference>
<feature type="transmembrane region" description="Helical" evidence="8">
    <location>
        <begin position="6"/>
        <end position="25"/>
    </location>
</feature>
<dbReference type="Proteomes" id="UP000253032">
    <property type="component" value="Unassembled WGS sequence"/>
</dbReference>
<dbReference type="GO" id="GO:0030313">
    <property type="term" value="C:cell envelope"/>
    <property type="evidence" value="ECO:0007669"/>
    <property type="project" value="UniProtKB-SubCell"/>
</dbReference>
<name>A0A368BNY5_9GAMM</name>
<evidence type="ECO:0000256" key="3">
    <source>
        <dbReference type="ARBA" id="ARBA00022670"/>
    </source>
</evidence>
<dbReference type="Pfam" id="PF01551">
    <property type="entry name" value="Peptidase_M23"/>
    <property type="match status" value="1"/>
</dbReference>
<evidence type="ECO:0000259" key="10">
    <source>
        <dbReference type="Pfam" id="PF19425"/>
    </source>
</evidence>
<dbReference type="Gene3D" id="2.70.70.10">
    <property type="entry name" value="Glucose Permease (Domain IIA)"/>
    <property type="match status" value="1"/>
</dbReference>